<dbReference type="KEGG" id="mdn:JT25_016300"/>
<accession>A0A126T7L0</accession>
<proteinExistence type="predicted"/>
<dbReference type="EMBL" id="CP014476">
    <property type="protein sequence ID" value="AMK78020.1"/>
    <property type="molecule type" value="Genomic_DNA"/>
</dbReference>
<dbReference type="InterPro" id="IPR000073">
    <property type="entry name" value="AB_hydrolase_1"/>
</dbReference>
<dbReference type="OrthoDB" id="9780765at2"/>
<dbReference type="PANTHER" id="PTHR43798">
    <property type="entry name" value="MONOACYLGLYCEROL LIPASE"/>
    <property type="match status" value="1"/>
</dbReference>
<gene>
    <name evidence="3" type="ORF">JT25_016300</name>
</gene>
<dbReference type="InterPro" id="IPR029058">
    <property type="entry name" value="AB_hydrolase_fold"/>
</dbReference>
<evidence type="ECO:0000256" key="1">
    <source>
        <dbReference type="ARBA" id="ARBA00022801"/>
    </source>
</evidence>
<organism evidence="3 4">
    <name type="scientific">Methylomonas denitrificans</name>
    <dbReference type="NCBI Taxonomy" id="1538553"/>
    <lineage>
        <taxon>Bacteria</taxon>
        <taxon>Pseudomonadati</taxon>
        <taxon>Pseudomonadota</taxon>
        <taxon>Gammaproteobacteria</taxon>
        <taxon>Methylococcales</taxon>
        <taxon>Methylococcaceae</taxon>
        <taxon>Methylomonas</taxon>
    </lineage>
</organism>
<protein>
    <submittedName>
        <fullName evidence="3">Alpha/beta hydrolase</fullName>
    </submittedName>
</protein>
<dbReference type="Gene3D" id="3.40.50.1820">
    <property type="entry name" value="alpha/beta hydrolase"/>
    <property type="match status" value="1"/>
</dbReference>
<evidence type="ECO:0000313" key="3">
    <source>
        <dbReference type="EMBL" id="AMK78020.1"/>
    </source>
</evidence>
<keyword evidence="1 3" id="KW-0378">Hydrolase</keyword>
<dbReference type="GO" id="GO:0016020">
    <property type="term" value="C:membrane"/>
    <property type="evidence" value="ECO:0007669"/>
    <property type="project" value="TreeGrafter"/>
</dbReference>
<dbReference type="AlphaFoldDB" id="A0A126T7L0"/>
<evidence type="ECO:0000313" key="4">
    <source>
        <dbReference type="Proteomes" id="UP000030512"/>
    </source>
</evidence>
<dbReference type="GO" id="GO:0016787">
    <property type="term" value="F:hydrolase activity"/>
    <property type="evidence" value="ECO:0007669"/>
    <property type="project" value="UniProtKB-KW"/>
</dbReference>
<dbReference type="STRING" id="1538553.JT25_016300"/>
<feature type="domain" description="AB hydrolase-1" evidence="2">
    <location>
        <begin position="66"/>
        <end position="172"/>
    </location>
</feature>
<keyword evidence="4" id="KW-1185">Reference proteome</keyword>
<dbReference type="PRINTS" id="PR00111">
    <property type="entry name" value="ABHYDROLASE"/>
</dbReference>
<dbReference type="PANTHER" id="PTHR43798:SF31">
    <property type="entry name" value="AB HYDROLASE SUPERFAMILY PROTEIN YCLE"/>
    <property type="match status" value="1"/>
</dbReference>
<dbReference type="SUPFAM" id="SSF53474">
    <property type="entry name" value="alpha/beta-Hydrolases"/>
    <property type="match status" value="1"/>
</dbReference>
<evidence type="ECO:0000259" key="2">
    <source>
        <dbReference type="Pfam" id="PF00561"/>
    </source>
</evidence>
<name>A0A126T7L0_9GAMM</name>
<reference evidence="3 4" key="1">
    <citation type="journal article" date="2015" name="Environ. Microbiol.">
        <title>Methane oxidation coupled to nitrate reduction under hypoxia by the Gammaproteobacterium Methylomonas denitrificans, sp. nov. type strain FJG1.</title>
        <authorList>
            <person name="Kits K.D."/>
            <person name="Klotz M.G."/>
            <person name="Stein L.Y."/>
        </authorList>
    </citation>
    <scope>NUCLEOTIDE SEQUENCE [LARGE SCALE GENOMIC DNA]</scope>
    <source>
        <strain evidence="3 4">FJG1</strain>
    </source>
</reference>
<dbReference type="RefSeq" id="WP_036273305.1">
    <property type="nucleotide sequence ID" value="NZ_CP014476.1"/>
</dbReference>
<sequence>MKRILQMSGVFLLIFFFAIWIWLSPMSGNFLNYLIWKATTSTQTVSGDIENHGAHIRYVAYGRGEPILLLHGGLSNKLSWFSQIPWLVKLGKQVVLIDTRGHGESTPGHSALSYQVFAEDTLLVLDRLGIQRTDIVGWSDGGIIALLLGLESPQRVGKIIAISANFHPSGVIQAADNTQVDAISPPQHKIIDWLRGWWSGAGENHPALEAEIKALWRVAPQLKHADLRAITAPTLVIAGENDIIDLPHSGELAQMLASAKIEIVLGAGHAAPVTHPRQINQLIASFLDLNQ</sequence>
<dbReference type="Pfam" id="PF00561">
    <property type="entry name" value="Abhydrolase_1"/>
    <property type="match status" value="1"/>
</dbReference>
<dbReference type="InterPro" id="IPR050266">
    <property type="entry name" value="AB_hydrolase_sf"/>
</dbReference>
<dbReference type="Proteomes" id="UP000030512">
    <property type="component" value="Chromosome"/>
</dbReference>